<dbReference type="EMBL" id="CP033238">
    <property type="protein sequence ID" value="AZF76530.1"/>
    <property type="molecule type" value="Genomic_DNA"/>
</dbReference>
<evidence type="ECO:0000313" key="22">
    <source>
        <dbReference type="Proteomes" id="UP000278715"/>
    </source>
</evidence>
<protein>
    <submittedName>
        <fullName evidence="2">Uncharacterized protein</fullName>
    </submittedName>
</protein>
<evidence type="ECO:0000313" key="3">
    <source>
        <dbReference type="EMBL" id="AKA79578.1"/>
    </source>
</evidence>
<dbReference type="EMBL" id="CP033237">
    <property type="protein sequence ID" value="AZF73907.1"/>
    <property type="molecule type" value="Genomic_DNA"/>
</dbReference>
<reference evidence="2" key="5">
    <citation type="submission" date="2018-10" db="EMBL/GenBank/DDBJ databases">
        <authorList>
            <person name="McCarthy S."/>
            <person name="Gradnigo J."/>
            <person name="Johnson T."/>
            <person name="Payne S."/>
            <person name="Lipzen A."/>
            <person name="Schackwitz W."/>
            <person name="Martin J."/>
            <person name="Moriyama E."/>
            <person name="Blum P."/>
        </authorList>
    </citation>
    <scope>NUCLEOTIDE SEQUENCE</scope>
    <source>
        <strain evidence="1">SARC-B</strain>
        <strain evidence="2">SARC-C</strain>
        <strain evidence="3">SULA</strain>
    </source>
</reference>
<dbReference type="EMBL" id="CP033241">
    <property type="protein sequence ID" value="AZF84319.1"/>
    <property type="molecule type" value="Genomic_DNA"/>
</dbReference>
<dbReference type="EMBL" id="LT549890">
    <property type="protein sequence ID" value="SAI84546.1"/>
    <property type="molecule type" value="Genomic_DNA"/>
</dbReference>
<dbReference type="Proteomes" id="UP000033106">
    <property type="component" value="Chromosome"/>
</dbReference>
<dbReference type="Proteomes" id="UP000278715">
    <property type="component" value="Chromosome"/>
</dbReference>
<dbReference type="Proteomes" id="UP000269431">
    <property type="component" value="Chromosome"/>
</dbReference>
<dbReference type="Proteomes" id="UP000076770">
    <property type="component" value="Chromosome i"/>
</dbReference>
<reference evidence="16" key="2">
    <citation type="submission" date="2016-04" db="EMBL/GenBank/DDBJ databases">
        <authorList>
            <person name="Shah S.A."/>
            <person name="Garrett R.A."/>
        </authorList>
    </citation>
    <scope>NUCLEOTIDE SEQUENCE [LARGE SCALE GENOMIC DNA]</scope>
    <source>
        <strain evidence="16">ATCC 35091 / DSM 1616 / JCM 8930 / NBRC 15331 / P1</strain>
    </source>
</reference>
<dbReference type="EMBL" id="CP033239">
    <property type="protein sequence ID" value="AZF79139.1"/>
    <property type="molecule type" value="Genomic_DNA"/>
</dbReference>
<dbReference type="AlphaFoldDB" id="A0A0E3GV86"/>
<sequence>MNMRWLKKREVIIYFLLFKKFRYEKFNIGDAFSVLMPYFSKKVASNSINYMTKIGLVTKLSNVEYRLNPFDDFVLSFLAKPYLERRTTLRRRIQ</sequence>
<dbReference type="KEGG" id="ssoa:SULA_1970"/>
<evidence type="ECO:0000313" key="10">
    <source>
        <dbReference type="EMBL" id="AZF84319.1"/>
    </source>
</evidence>
<reference evidence="17 18" key="4">
    <citation type="journal article" date="2018" name="Proc. Natl. Acad. Sci. U.S.A.">
        <title>Nonmutational mechanism of inheritance in the Archaeon Sulfolobus solfataricus.</title>
        <authorList>
            <person name="Payne S."/>
            <person name="McCarthy S."/>
            <person name="Johnson T."/>
            <person name="North E."/>
            <person name="Blum P."/>
        </authorList>
    </citation>
    <scope>NUCLEOTIDE SEQUENCE [LARGE SCALE GENOMIC DNA]</scope>
    <source>
        <strain evidence="5 17">SARC-H</strain>
        <strain evidence="6 21">SARC-I</strain>
        <strain evidence="8 22">SARC-N</strain>
        <strain evidence="9 23">SARC-O</strain>
        <strain evidence="10 18">SUL120</strain>
        <strain evidence="4 19">SULG</strain>
        <strain evidence="7 20">SULM</strain>
    </source>
</reference>
<evidence type="ECO:0000313" key="7">
    <source>
        <dbReference type="EMBL" id="AZF76530.1"/>
    </source>
</evidence>
<dbReference type="Proteomes" id="UP000033085">
    <property type="component" value="Chromosome"/>
</dbReference>
<dbReference type="KEGG" id="ssol:SULB_1971"/>
<evidence type="ECO:0000313" key="4">
    <source>
        <dbReference type="EMBL" id="AZF68667.1"/>
    </source>
</evidence>
<accession>A0A0E3GV86</accession>
<evidence type="ECO:0000313" key="1">
    <source>
        <dbReference type="EMBL" id="AKA74187.1"/>
    </source>
</evidence>
<dbReference type="Proteomes" id="UP000273194">
    <property type="component" value="Chromosome"/>
</dbReference>
<evidence type="ECO:0000313" key="16">
    <source>
        <dbReference type="Proteomes" id="UP000076770"/>
    </source>
</evidence>
<evidence type="ECO:0000313" key="15">
    <source>
        <dbReference type="Proteomes" id="UP000033106"/>
    </source>
</evidence>
<dbReference type="EMBL" id="CP050869">
    <property type="protein sequence ID" value="QPG51138.1"/>
    <property type="molecule type" value="Genomic_DNA"/>
</dbReference>
<organism evidence="2 13">
    <name type="scientific">Saccharolobus solfataricus</name>
    <name type="common">Sulfolobus solfataricus</name>
    <dbReference type="NCBI Taxonomy" id="2287"/>
    <lineage>
        <taxon>Archaea</taxon>
        <taxon>Thermoproteota</taxon>
        <taxon>Thermoprotei</taxon>
        <taxon>Sulfolobales</taxon>
        <taxon>Sulfolobaceae</taxon>
        <taxon>Saccharolobus</taxon>
    </lineage>
</organism>
<evidence type="ECO:0000313" key="19">
    <source>
        <dbReference type="Proteomes" id="UP000273194"/>
    </source>
</evidence>
<evidence type="ECO:0000313" key="5">
    <source>
        <dbReference type="EMBL" id="AZF71287.1"/>
    </source>
</evidence>
<dbReference type="GeneID" id="44129891"/>
<dbReference type="Proteomes" id="UP000273443">
    <property type="component" value="Chromosome"/>
</dbReference>
<evidence type="ECO:0000313" key="21">
    <source>
        <dbReference type="Proteomes" id="UP000275843"/>
    </source>
</evidence>
<evidence type="ECO:0000313" key="12">
    <source>
        <dbReference type="EMBL" id="SAI84546.1"/>
    </source>
</evidence>
<evidence type="ECO:0000313" key="23">
    <source>
        <dbReference type="Proteomes" id="UP000282269"/>
    </source>
</evidence>
<dbReference type="KEGG" id="ssof:SULC_1969"/>
<evidence type="ECO:0000313" key="17">
    <source>
        <dbReference type="Proteomes" id="UP000267993"/>
    </source>
</evidence>
<dbReference type="GeneID" id="24780198"/>
<dbReference type="RefSeq" id="WP_009992403.1">
    <property type="nucleotide sequence ID" value="NZ_CP011055.2"/>
</dbReference>
<evidence type="ECO:0000313" key="9">
    <source>
        <dbReference type="EMBL" id="AZF81743.1"/>
    </source>
</evidence>
<reference evidence="13 14" key="1">
    <citation type="journal article" date="2015" name="Genome Announc.">
        <title>Complete Genome Sequence of Sulfolobus solfataricus Strain 98/2 and Evolved Derivatives.</title>
        <authorList>
            <person name="McCarthy S."/>
            <person name="Gradnigo J."/>
            <person name="Johnson T."/>
            <person name="Payne S."/>
            <person name="Lipzen A."/>
            <person name="Martin J."/>
            <person name="Schackwitz W."/>
            <person name="Moriyama E."/>
            <person name="Blum P."/>
        </authorList>
    </citation>
    <scope>NUCLEOTIDE SEQUENCE [LARGE SCALE GENOMIC DNA]</scope>
    <source>
        <strain evidence="13">98/2 SULC</strain>
        <strain evidence="1">SARC-B</strain>
        <strain evidence="2">SARC-C</strain>
        <strain evidence="3 15">SULA</strain>
        <strain evidence="14">SULB</strain>
    </source>
</reference>
<evidence type="ECO:0000313" key="13">
    <source>
        <dbReference type="Proteomes" id="UP000033057"/>
    </source>
</evidence>
<evidence type="ECO:0000313" key="20">
    <source>
        <dbReference type="Proteomes" id="UP000273443"/>
    </source>
</evidence>
<evidence type="ECO:0000313" key="14">
    <source>
        <dbReference type="Proteomes" id="UP000033085"/>
    </source>
</evidence>
<evidence type="ECO:0000313" key="6">
    <source>
        <dbReference type="EMBL" id="AZF73907.1"/>
    </source>
</evidence>
<dbReference type="Proteomes" id="UP000275843">
    <property type="component" value="Chromosome"/>
</dbReference>
<dbReference type="EMBL" id="CP033240">
    <property type="protein sequence ID" value="AZF81743.1"/>
    <property type="molecule type" value="Genomic_DNA"/>
</dbReference>
<evidence type="ECO:0000313" key="18">
    <source>
        <dbReference type="Proteomes" id="UP000269431"/>
    </source>
</evidence>
<dbReference type="EMBL" id="CP011055">
    <property type="protein sequence ID" value="AKA74187.1"/>
    <property type="molecule type" value="Genomic_DNA"/>
</dbReference>
<dbReference type="Proteomes" id="UP000033057">
    <property type="component" value="Chromosome"/>
</dbReference>
<reference evidence="12" key="3">
    <citation type="submission" date="2016-04" db="EMBL/GenBank/DDBJ databases">
        <authorList>
            <person name="Evans L.H."/>
            <person name="Alamgir A."/>
            <person name="Owens N."/>
            <person name="Weber N.D."/>
            <person name="Virtaneva K."/>
            <person name="Barbian K."/>
            <person name="Babar A."/>
            <person name="Rosenke K."/>
        </authorList>
    </citation>
    <scope>NUCLEOTIDE SEQUENCE</scope>
    <source>
        <strain evidence="12">P1</strain>
    </source>
</reference>
<dbReference type="EMBL" id="CP033236">
    <property type="protein sequence ID" value="AZF71287.1"/>
    <property type="molecule type" value="Genomic_DNA"/>
</dbReference>
<reference evidence="11 24" key="6">
    <citation type="journal article" date="2020" name="Nat. Commun.">
        <title>The structures of two archaeal type IV pili illuminate evolutionary relationships.</title>
        <authorList>
            <person name="Wang F."/>
            <person name="Baquero D.P."/>
            <person name="Su Z."/>
            <person name="Beltran L.C."/>
            <person name="Prangishvili D."/>
            <person name="Krupovic M."/>
            <person name="Egelman E.H."/>
        </authorList>
    </citation>
    <scope>NUCLEOTIDE SEQUENCE [LARGE SCALE GENOMIC DNA]</scope>
    <source>
        <strain evidence="11 24">POZ149</strain>
    </source>
</reference>
<dbReference type="Proteomes" id="UP000267993">
    <property type="component" value="Chromosome"/>
</dbReference>
<dbReference type="EMBL" id="CP011057">
    <property type="protein sequence ID" value="AKA79578.1"/>
    <property type="molecule type" value="Genomic_DNA"/>
</dbReference>
<proteinExistence type="predicted"/>
<dbReference type="Proteomes" id="UP000594632">
    <property type="component" value="Chromosome"/>
</dbReference>
<gene>
    <name evidence="11" type="ORF">HFC64_16065</name>
    <name evidence="12" type="ORF">SSOP1_0992</name>
    <name evidence="3" type="ORF">SULA_1970</name>
    <name evidence="1" type="ORF">SULB_1971</name>
    <name evidence="2" type="ORF">SULC_1969</name>
    <name evidence="4" type="ORF">SULG_09910</name>
    <name evidence="5" type="ORF">SULH_09910</name>
    <name evidence="6" type="ORF">SULI_09910</name>
    <name evidence="7" type="ORF">SULM_09900</name>
    <name evidence="8" type="ORF">SULN_09900</name>
    <name evidence="9" type="ORF">SULO_09910</name>
    <name evidence="10" type="ORF">SULZ_09845</name>
</gene>
<evidence type="ECO:0000313" key="2">
    <source>
        <dbReference type="EMBL" id="AKA76886.1"/>
    </source>
</evidence>
<dbReference type="EMBL" id="CP011056">
    <property type="protein sequence ID" value="AKA76886.1"/>
    <property type="molecule type" value="Genomic_DNA"/>
</dbReference>
<evidence type="ECO:0000313" key="11">
    <source>
        <dbReference type="EMBL" id="QPG51138.1"/>
    </source>
</evidence>
<dbReference type="Proteomes" id="UP000282269">
    <property type="component" value="Chromosome"/>
</dbReference>
<evidence type="ECO:0000313" key="8">
    <source>
        <dbReference type="EMBL" id="AZF79139.1"/>
    </source>
</evidence>
<dbReference type="OrthoDB" id="35936at2157"/>
<dbReference type="EMBL" id="CP033235">
    <property type="protein sequence ID" value="AZF68667.1"/>
    <property type="molecule type" value="Genomic_DNA"/>
</dbReference>
<evidence type="ECO:0000313" key="24">
    <source>
        <dbReference type="Proteomes" id="UP000594632"/>
    </source>
</evidence>
<name>A0A0E3GV86_SACSO</name>